<comment type="caution">
    <text evidence="1">The sequence shown here is derived from an EMBL/GenBank/DDBJ whole genome shotgun (WGS) entry which is preliminary data.</text>
</comment>
<gene>
    <name evidence="1" type="ORF">ABMA28_006636</name>
</gene>
<name>A0ABD0TMY2_LOXSC</name>
<reference evidence="1 2" key="1">
    <citation type="submission" date="2024-06" db="EMBL/GenBank/DDBJ databases">
        <title>A chromosome-level genome assembly of beet webworm, Loxostege sticticalis.</title>
        <authorList>
            <person name="Zhang Y."/>
        </authorList>
    </citation>
    <scope>NUCLEOTIDE SEQUENCE [LARGE SCALE GENOMIC DNA]</scope>
    <source>
        <strain evidence="1">AQ028</strain>
        <tissue evidence="1">Male pupae</tissue>
    </source>
</reference>
<evidence type="ECO:0000313" key="1">
    <source>
        <dbReference type="EMBL" id="KAL0850691.1"/>
    </source>
</evidence>
<proteinExistence type="predicted"/>
<feature type="non-terminal residue" evidence="1">
    <location>
        <position position="1"/>
    </location>
</feature>
<protein>
    <submittedName>
        <fullName evidence="1">Uncharacterized protein</fullName>
    </submittedName>
</protein>
<sequence>DMVGAGVPCAAQETRAPVLLEKASRGGGSIRLSFTYLSPGTSVTGTPSSVIQDMVGAGVPCAAQETRAPVLLGKANRGGGSIK</sequence>
<dbReference type="EMBL" id="JBEDNZ010000002">
    <property type="protein sequence ID" value="KAL0850691.1"/>
    <property type="molecule type" value="Genomic_DNA"/>
</dbReference>
<organism evidence="1 2">
    <name type="scientific">Loxostege sticticalis</name>
    <name type="common">Beet webworm moth</name>
    <dbReference type="NCBI Taxonomy" id="481309"/>
    <lineage>
        <taxon>Eukaryota</taxon>
        <taxon>Metazoa</taxon>
        <taxon>Ecdysozoa</taxon>
        <taxon>Arthropoda</taxon>
        <taxon>Hexapoda</taxon>
        <taxon>Insecta</taxon>
        <taxon>Pterygota</taxon>
        <taxon>Neoptera</taxon>
        <taxon>Endopterygota</taxon>
        <taxon>Lepidoptera</taxon>
        <taxon>Glossata</taxon>
        <taxon>Ditrysia</taxon>
        <taxon>Pyraloidea</taxon>
        <taxon>Crambidae</taxon>
        <taxon>Pyraustinae</taxon>
        <taxon>Loxostege</taxon>
    </lineage>
</organism>
<dbReference type="Proteomes" id="UP001549921">
    <property type="component" value="Unassembled WGS sequence"/>
</dbReference>
<accession>A0ABD0TMY2</accession>
<evidence type="ECO:0000313" key="2">
    <source>
        <dbReference type="Proteomes" id="UP001549921"/>
    </source>
</evidence>
<dbReference type="AlphaFoldDB" id="A0ABD0TMY2"/>